<dbReference type="OrthoDB" id="2375554at2"/>
<keyword evidence="1" id="KW-0812">Transmembrane</keyword>
<dbReference type="RefSeq" id="WP_146946356.1">
    <property type="nucleotide sequence ID" value="NZ_VOQF01000002.1"/>
</dbReference>
<dbReference type="InterPro" id="IPR014245">
    <property type="entry name" value="Spore_III_AF"/>
</dbReference>
<dbReference type="Pfam" id="PF09581">
    <property type="entry name" value="Spore_III_AF"/>
    <property type="match status" value="1"/>
</dbReference>
<dbReference type="EMBL" id="VOQF01000002">
    <property type="protein sequence ID" value="TXC92312.1"/>
    <property type="molecule type" value="Genomic_DNA"/>
</dbReference>
<name>A0A5C6W778_9BACI</name>
<reference evidence="2 3" key="1">
    <citation type="journal article" date="2005" name="Int. J. Syst. Evol. Microbiol.">
        <title>Bacillus litoralis sp. nov., isolated from a tidal flat of the Yellow Sea in Korea.</title>
        <authorList>
            <person name="Yoon J.H."/>
            <person name="Oh T.K."/>
        </authorList>
    </citation>
    <scope>NUCLEOTIDE SEQUENCE [LARGE SCALE GENOMIC DNA]</scope>
    <source>
        <strain evidence="2 3">SW-211</strain>
    </source>
</reference>
<dbReference type="AlphaFoldDB" id="A0A5C6W778"/>
<keyword evidence="1" id="KW-1133">Transmembrane helix</keyword>
<proteinExistence type="predicted"/>
<evidence type="ECO:0000313" key="3">
    <source>
        <dbReference type="Proteomes" id="UP000321363"/>
    </source>
</evidence>
<protein>
    <submittedName>
        <fullName evidence="2">Stage III sporulation protein AF</fullName>
    </submittedName>
</protein>
<dbReference type="Proteomes" id="UP000321363">
    <property type="component" value="Unassembled WGS sequence"/>
</dbReference>
<accession>A0A5C6W778</accession>
<keyword evidence="3" id="KW-1185">Reference proteome</keyword>
<evidence type="ECO:0000313" key="2">
    <source>
        <dbReference type="EMBL" id="TXC92312.1"/>
    </source>
</evidence>
<dbReference type="NCBIfam" id="TIGR02896">
    <property type="entry name" value="spore_III_AF"/>
    <property type="match status" value="1"/>
</dbReference>
<feature type="transmembrane region" description="Helical" evidence="1">
    <location>
        <begin position="37"/>
        <end position="54"/>
    </location>
</feature>
<gene>
    <name evidence="2" type="primary">spoIIIAF</name>
    <name evidence="2" type="ORF">FS935_04445</name>
</gene>
<keyword evidence="1" id="KW-0472">Membrane</keyword>
<feature type="transmembrane region" description="Helical" evidence="1">
    <location>
        <begin position="6"/>
        <end position="25"/>
    </location>
</feature>
<organism evidence="2 3">
    <name type="scientific">Metabacillus litoralis</name>
    <dbReference type="NCBI Taxonomy" id="152268"/>
    <lineage>
        <taxon>Bacteria</taxon>
        <taxon>Bacillati</taxon>
        <taxon>Bacillota</taxon>
        <taxon>Bacilli</taxon>
        <taxon>Bacillales</taxon>
        <taxon>Bacillaceae</taxon>
        <taxon>Metabacillus</taxon>
    </lineage>
</organism>
<sequence length="217" mass="24598">MSFLTEWITNIIVFILLAVVIDLLLPNSSMQKYAKMVISLLLIIVIINPIFKLFSKDMNDVLSEFTITSASENENTKNLIEFQKKEIQASQRAYILKQMAVQMKTMADEELVDKYDVMIDKVLLSESNQVANIQSHKDLQEIQVVLKQNQQDQVVENGDVDTVKPVSIDTSRIIPKDDAGDEVDAEKIAAALAEIWEVEVEVIKLQVERGEESVDEQ</sequence>
<evidence type="ECO:0000256" key="1">
    <source>
        <dbReference type="SAM" id="Phobius"/>
    </source>
</evidence>
<comment type="caution">
    <text evidence="2">The sequence shown here is derived from an EMBL/GenBank/DDBJ whole genome shotgun (WGS) entry which is preliminary data.</text>
</comment>